<feature type="domain" description="B3/B4 tRNA-binding" evidence="1">
    <location>
        <begin position="62"/>
        <end position="212"/>
    </location>
</feature>
<dbReference type="OrthoDB" id="9789812at2"/>
<dbReference type="InterPro" id="IPR020825">
    <property type="entry name" value="Phe-tRNA_synthase-like_B3/B4"/>
</dbReference>
<dbReference type="Proteomes" id="UP000198734">
    <property type="component" value="Unassembled WGS sequence"/>
</dbReference>
<evidence type="ECO:0000313" key="3">
    <source>
        <dbReference type="Proteomes" id="UP000198734"/>
    </source>
</evidence>
<dbReference type="SUPFAM" id="SSF56037">
    <property type="entry name" value="PheT/TilS domain"/>
    <property type="match status" value="1"/>
</dbReference>
<gene>
    <name evidence="2" type="ORF">SAMN05421670_0226</name>
</gene>
<dbReference type="PANTHER" id="PTHR39209:SF2">
    <property type="entry name" value="CYTOPLASMIC PROTEIN"/>
    <property type="match status" value="1"/>
</dbReference>
<dbReference type="EMBL" id="FOXU01000012">
    <property type="protein sequence ID" value="SFQ76940.1"/>
    <property type="molecule type" value="Genomic_DNA"/>
</dbReference>
<dbReference type="AlphaFoldDB" id="A0A1I6B7L7"/>
<reference evidence="3" key="1">
    <citation type="submission" date="2016-10" db="EMBL/GenBank/DDBJ databases">
        <authorList>
            <person name="Varghese N."/>
            <person name="Submissions S."/>
        </authorList>
    </citation>
    <scope>NUCLEOTIDE SEQUENCE [LARGE SCALE GENOMIC DNA]</scope>
    <source>
        <strain evidence="3">DSM 11706</strain>
    </source>
</reference>
<dbReference type="STRING" id="126156.SAMN05421670_0226"/>
<sequence length="231" mass="26320">MLVKLDDSITEIEPSFKIGIIHYTKIIVTSSPQMLKGRLQLFQEQLFFEMDDKPVNDFAGIKEWRALWKKFGADPNRYRPSMEAMYRRIAKQNYITPMHSAVDLNNFFSMQYEIPMGIYDVAKIQGETNITIGTEETTYVGLNGRDNTLKNIITLQDEAGPFGSPFVDSARTAVTEDTTEALQIVFLRPSLKIEESKKLLESMASMFTQIHGGDFKTNILNTNFHTSKGEL</sequence>
<organism evidence="2 3">
    <name type="scientific">Psychrobacillus psychrotolerans</name>
    <dbReference type="NCBI Taxonomy" id="126156"/>
    <lineage>
        <taxon>Bacteria</taxon>
        <taxon>Bacillati</taxon>
        <taxon>Bacillota</taxon>
        <taxon>Bacilli</taxon>
        <taxon>Bacillales</taxon>
        <taxon>Bacillaceae</taxon>
        <taxon>Psychrobacillus</taxon>
    </lineage>
</organism>
<dbReference type="RefSeq" id="WP_093538559.1">
    <property type="nucleotide sequence ID" value="NZ_FOXU01000012.1"/>
</dbReference>
<name>A0A1I6B7L7_9BACI</name>
<keyword evidence="3" id="KW-1185">Reference proteome</keyword>
<dbReference type="Pfam" id="PF03483">
    <property type="entry name" value="B3_4"/>
    <property type="match status" value="1"/>
</dbReference>
<dbReference type="SMART" id="SM00873">
    <property type="entry name" value="B3_4"/>
    <property type="match status" value="1"/>
</dbReference>
<dbReference type="InterPro" id="IPR005146">
    <property type="entry name" value="B3/B4_tRNA-bd"/>
</dbReference>
<proteinExistence type="predicted"/>
<evidence type="ECO:0000259" key="1">
    <source>
        <dbReference type="SMART" id="SM00873"/>
    </source>
</evidence>
<dbReference type="PANTHER" id="PTHR39209">
    <property type="match status" value="1"/>
</dbReference>
<evidence type="ECO:0000313" key="2">
    <source>
        <dbReference type="EMBL" id="SFQ76940.1"/>
    </source>
</evidence>
<dbReference type="GO" id="GO:0004826">
    <property type="term" value="F:phenylalanine-tRNA ligase activity"/>
    <property type="evidence" value="ECO:0007669"/>
    <property type="project" value="InterPro"/>
</dbReference>
<dbReference type="GO" id="GO:0003723">
    <property type="term" value="F:RNA binding"/>
    <property type="evidence" value="ECO:0007669"/>
    <property type="project" value="InterPro"/>
</dbReference>
<dbReference type="Gene3D" id="3.50.40.10">
    <property type="entry name" value="Phenylalanyl-trna Synthetase, Chain B, domain 3"/>
    <property type="match status" value="1"/>
</dbReference>
<accession>A0A1I6B7L7</accession>
<protein>
    <submittedName>
        <fullName evidence="2">B3/B4 domain-containing protein (DNA/RNA-binding domain of Phe-tRNA-synthetase)</fullName>
    </submittedName>
</protein>